<dbReference type="EMBL" id="CP018335">
    <property type="protein sequence ID" value="APM40525.1"/>
    <property type="molecule type" value="Genomic_DNA"/>
</dbReference>
<accession>A0A1L5FBZ2</accession>
<name>A0A1L5FBZ2_CLOKL</name>
<evidence type="ECO:0000256" key="1">
    <source>
        <dbReference type="SAM" id="Phobius"/>
    </source>
</evidence>
<feature type="transmembrane region" description="Helical" evidence="1">
    <location>
        <begin position="6"/>
        <end position="28"/>
    </location>
</feature>
<dbReference type="Proteomes" id="UP000184604">
    <property type="component" value="Chromosome"/>
</dbReference>
<evidence type="ECO:0000313" key="2">
    <source>
        <dbReference type="EMBL" id="APM40525.1"/>
    </source>
</evidence>
<dbReference type="AlphaFoldDB" id="A0A1L5FBZ2"/>
<proteinExistence type="predicted"/>
<keyword evidence="1" id="KW-1133">Transmembrane helix</keyword>
<keyword evidence="1" id="KW-0472">Membrane</keyword>
<protein>
    <submittedName>
        <fullName evidence="2">Uncharacterized protein</fullName>
    </submittedName>
</protein>
<gene>
    <name evidence="2" type="ORF">BS101_18230</name>
</gene>
<sequence length="59" mass="6427">MSETIIALGFICVTSLGLTAMVIIGTYLKDRLEIKGKSSVHKLTENEISITAEDKNSKN</sequence>
<organism evidence="2 3">
    <name type="scientific">Clostridium kluyveri</name>
    <dbReference type="NCBI Taxonomy" id="1534"/>
    <lineage>
        <taxon>Bacteria</taxon>
        <taxon>Bacillati</taxon>
        <taxon>Bacillota</taxon>
        <taxon>Clostridia</taxon>
        <taxon>Eubacteriales</taxon>
        <taxon>Clostridiaceae</taxon>
        <taxon>Clostridium</taxon>
    </lineage>
</organism>
<keyword evidence="1" id="KW-0812">Transmembrane</keyword>
<reference evidence="2 3" key="1">
    <citation type="submission" date="2016-12" db="EMBL/GenBank/DDBJ databases">
        <title>Complete genome sequence of Clostridium kluyveri JZZ isolated from the pit mud of a Chinese flavor liquor-making factory.</title>
        <authorList>
            <person name="Wang Y."/>
        </authorList>
    </citation>
    <scope>NUCLEOTIDE SEQUENCE [LARGE SCALE GENOMIC DNA]</scope>
    <source>
        <strain evidence="2 3">JZZ</strain>
    </source>
</reference>
<evidence type="ECO:0000313" key="3">
    <source>
        <dbReference type="Proteomes" id="UP000184604"/>
    </source>
</evidence>
<dbReference type="OrthoDB" id="9922539at2"/>